<comment type="caution">
    <text evidence="2">The sequence shown here is derived from an EMBL/GenBank/DDBJ whole genome shotgun (WGS) entry which is preliminary data.</text>
</comment>
<evidence type="ECO:0000256" key="1">
    <source>
        <dbReference type="SAM" id="Phobius"/>
    </source>
</evidence>
<dbReference type="RefSeq" id="WP_269664997.1">
    <property type="nucleotide sequence ID" value="NZ_JBHEZZ010000003.1"/>
</dbReference>
<dbReference type="Proteomes" id="UP001592528">
    <property type="component" value="Unassembled WGS sequence"/>
</dbReference>
<evidence type="ECO:0000313" key="2">
    <source>
        <dbReference type="EMBL" id="MFC1400966.1"/>
    </source>
</evidence>
<keyword evidence="1" id="KW-1133">Transmembrane helix</keyword>
<accession>A0ABV6UHQ2</accession>
<evidence type="ECO:0000313" key="3">
    <source>
        <dbReference type="Proteomes" id="UP001592528"/>
    </source>
</evidence>
<dbReference type="InterPro" id="IPR046737">
    <property type="entry name" value="DUF6629"/>
</dbReference>
<gene>
    <name evidence="2" type="ORF">ACEZDJ_06675</name>
</gene>
<protein>
    <submittedName>
        <fullName evidence="2">DUF6629 family protein</fullName>
    </submittedName>
</protein>
<dbReference type="Pfam" id="PF20334">
    <property type="entry name" value="DUF6629"/>
    <property type="match status" value="1"/>
</dbReference>
<keyword evidence="3" id="KW-1185">Reference proteome</keyword>
<feature type="transmembrane region" description="Helical" evidence="1">
    <location>
        <begin position="172"/>
        <end position="189"/>
    </location>
</feature>
<name>A0ABV6UHQ2_9ACTN</name>
<organism evidence="2 3">
    <name type="scientific">Streptacidiphilus cavernicola</name>
    <dbReference type="NCBI Taxonomy" id="3342716"/>
    <lineage>
        <taxon>Bacteria</taxon>
        <taxon>Bacillati</taxon>
        <taxon>Actinomycetota</taxon>
        <taxon>Actinomycetes</taxon>
        <taxon>Kitasatosporales</taxon>
        <taxon>Streptomycetaceae</taxon>
        <taxon>Streptacidiphilus</taxon>
    </lineage>
</organism>
<reference evidence="2 3" key="1">
    <citation type="submission" date="2024-09" db="EMBL/GenBank/DDBJ databases">
        <authorList>
            <person name="Lee S.D."/>
        </authorList>
    </citation>
    <scope>NUCLEOTIDE SEQUENCE [LARGE SCALE GENOMIC DNA]</scope>
    <source>
        <strain evidence="2 3">N1-5</strain>
    </source>
</reference>
<feature type="transmembrane region" description="Helical" evidence="1">
    <location>
        <begin position="122"/>
        <end position="141"/>
    </location>
</feature>
<feature type="transmembrane region" description="Helical" evidence="1">
    <location>
        <begin position="148"/>
        <end position="166"/>
    </location>
</feature>
<feature type="transmembrane region" description="Helical" evidence="1">
    <location>
        <begin position="83"/>
        <end position="102"/>
    </location>
</feature>
<proteinExistence type="predicted"/>
<dbReference type="EMBL" id="JBHEZZ010000003">
    <property type="protein sequence ID" value="MFC1400966.1"/>
    <property type="molecule type" value="Genomic_DNA"/>
</dbReference>
<sequence length="204" mass="21089">MVTLASVRRGRDALLAALPLVLGLHQLIESVVWRGAEGEVGAGTAAVARTAWAVIAYPLLPLLVPVGVLLAVRAAVSPARRRLLLALVLLGLVVSAVLAVAVARHGASAQIDGHTLRYGVGVGRPVPIGTGYLLATVGALLASGQRDIRAVGVACGVGAVVCLLLWQTAFVSTWCALAAVASLLVLRWVRRSRTADRRVPLAAQ</sequence>
<keyword evidence="1" id="KW-0472">Membrane</keyword>
<feature type="transmembrane region" description="Helical" evidence="1">
    <location>
        <begin position="54"/>
        <end position="76"/>
    </location>
</feature>
<keyword evidence="1" id="KW-0812">Transmembrane</keyword>